<dbReference type="OrthoDB" id="30220at10239"/>
<dbReference type="Proteomes" id="UP000151058">
    <property type="component" value="Genome"/>
</dbReference>
<evidence type="ECO:0000256" key="1">
    <source>
        <dbReference type="SAM" id="MobiDB-lite"/>
    </source>
</evidence>
<keyword evidence="3" id="KW-1185">Reference proteome</keyword>
<feature type="compositionally biased region" description="Acidic residues" evidence="1">
    <location>
        <begin position="245"/>
        <end position="256"/>
    </location>
</feature>
<organism evidence="2 3">
    <name type="scientific">Rosellinia necatrix mycoreovirus 3 (isolate W370)</name>
    <name type="common">RnMYRV-3</name>
    <name type="synonym">Rosellinia anti-rot virus</name>
    <dbReference type="NCBI Taxonomy" id="311229"/>
    <lineage>
        <taxon>Viruses</taxon>
        <taxon>Riboviria</taxon>
        <taxon>Orthornavirae</taxon>
        <taxon>Duplornaviricota</taxon>
        <taxon>Resentoviricetes</taxon>
        <taxon>Reovirales</taxon>
        <taxon>Spinareoviridae</taxon>
        <taxon>Mycoreovirus</taxon>
        <taxon>Mycoreovirus roselliniae</taxon>
    </lineage>
</organism>
<reference evidence="3" key="2">
    <citation type="journal article" date="2003" name="J. Gen. Virol.">
        <title>Molecular characterization of dsRNA segments 2 and 5 and electron microscopy of a novel reovirus from a hypovirulent isolate, W370, of the plant pathogen Rosellinia necatrix.</title>
        <authorList>
            <person name="Wei C.Z."/>
            <person name="Osaki H."/>
            <person name="Iwanami T."/>
            <person name="Matsumoto N."/>
            <person name="Ohtsu Y."/>
        </authorList>
    </citation>
    <scope>NUCLEOTIDE SEQUENCE [LARGE SCALE GENOMIC DNA]</scope>
</reference>
<feature type="compositionally biased region" description="Low complexity" evidence="1">
    <location>
        <begin position="276"/>
        <end position="294"/>
    </location>
</feature>
<evidence type="ECO:0000313" key="3">
    <source>
        <dbReference type="Proteomes" id="UP000151058"/>
    </source>
</evidence>
<feature type="region of interest" description="Disordered" evidence="1">
    <location>
        <begin position="245"/>
        <end position="305"/>
    </location>
</feature>
<dbReference type="EMBL" id="AB073280">
    <property type="protein sequence ID" value="BAC07522.1"/>
    <property type="molecule type" value="Genomic_RNA"/>
</dbReference>
<reference evidence="2 3" key="1">
    <citation type="journal article" date="2002" name="Virus Genes">
        <title>Nucleotide sequences of double-stranded RNA segments from a hypovirulent strain of the white root rot fungus Rosellinia necatrix: possibility of the first member of the Reoviridae from fungus.</title>
        <authorList>
            <person name="Osaki H."/>
            <person name="Wei C.Z."/>
            <person name="Arakawa M."/>
            <person name="Iwanami T."/>
            <person name="Nomura K."/>
            <person name="Matsumoto N."/>
            <person name="Ohtsu Y."/>
        </authorList>
    </citation>
    <scope>NUCLEOTIDE SEQUENCE [LARGE SCALE GENOMIC DNA]</scope>
</reference>
<proteinExistence type="predicted"/>
<dbReference type="RefSeq" id="YP_392472.1">
    <property type="nucleotide sequence ID" value="NC_007528.1"/>
</dbReference>
<name>Q8JXF1_MYRVW</name>
<dbReference type="KEGG" id="vg:5076531"/>
<protein>
    <submittedName>
        <fullName evidence="2">P9</fullName>
    </submittedName>
</protein>
<evidence type="ECO:0000313" key="2">
    <source>
        <dbReference type="EMBL" id="BAC07522.1"/>
    </source>
</evidence>
<organismHost>
    <name type="scientific">Rosellinia necatrix</name>
    <name type="common">White root-rot fungus</name>
    <dbReference type="NCBI Taxonomy" id="77044"/>
</organismHost>
<sequence>MHLLTPGLVSHLSAKHHSTANYVSSRMAWKPFSVQIANNSFVCASAQQLNVAQTDSSRAQVEQKVKFAKYEERDLIVGYTLTASCPLCGEYTEQIDTTAPRVRTPTVPVPAQSTSVSDDRELTWKSDLDEFAKSGASITSTEWNERFSHIPSDFVDQYMLTSSSPGIVVVADSPVPYYASKASKFPRCHEGMITIPNSINGATPLQYGKLIPAVTVGHEARCRYVDLRFPAKKRLLLHVYDEVEDVEEEEDDDDEIQQSSPDHAEPQHPTVTPQRSASSPPAPSAFHAPSSPIPQRVASTSSFSLMEEGSPVAPVSMFDHRRAASPLSRPDTPRYATRTRSDRLCDPDISSAMKAIAQLTACGVLTTSEAREMLVDLGVI</sequence>
<dbReference type="GeneID" id="5076531"/>
<reference evidence="3" key="3">
    <citation type="journal article" date="2004" name="Arch. Virol.">
        <title>Complete nucleotide sequences of genome segments 1 and 3 of Rosellinia anti-rot virus in the family Reoviridae.</title>
        <authorList>
            <person name="Wei C.Z."/>
            <person name="Osaki H."/>
            <person name="Iwanami T."/>
            <person name="Matsumoto N."/>
            <person name="Ohtsu Y."/>
        </authorList>
    </citation>
    <scope>NUCLEOTIDE SEQUENCE [LARGE SCALE GENOMIC DNA]</scope>
</reference>
<accession>Q8JXF1</accession>